<comment type="caution">
    <text evidence="2">The sequence shown here is derived from an EMBL/GenBank/DDBJ whole genome shotgun (WGS) entry which is preliminary data.</text>
</comment>
<gene>
    <name evidence="2" type="ORF">OUY18_13085</name>
</gene>
<evidence type="ECO:0000313" key="2">
    <source>
        <dbReference type="EMBL" id="MCY1715182.1"/>
    </source>
</evidence>
<reference evidence="2 3" key="1">
    <citation type="submission" date="2022-11" db="EMBL/GenBank/DDBJ databases">
        <authorList>
            <person name="Caiyu Z."/>
        </authorList>
    </citation>
    <scope>NUCLEOTIDE SEQUENCE [LARGE SCALE GENOMIC DNA]</scope>
    <source>
        <strain evidence="2 3">YR-4</strain>
    </source>
</reference>
<dbReference type="PANTHER" id="PTHR43190">
    <property type="entry name" value="N-ACETYL-D-GLUCOSAMINE KINASE"/>
    <property type="match status" value="1"/>
</dbReference>
<protein>
    <submittedName>
        <fullName evidence="2">ATPase</fullName>
    </submittedName>
</protein>
<organism evidence="2 3">
    <name type="scientific">Caproiciproducens galactitolivorans</name>
    <dbReference type="NCBI Taxonomy" id="642589"/>
    <lineage>
        <taxon>Bacteria</taxon>
        <taxon>Bacillati</taxon>
        <taxon>Bacillota</taxon>
        <taxon>Clostridia</taxon>
        <taxon>Eubacteriales</taxon>
        <taxon>Acutalibacteraceae</taxon>
        <taxon>Caproiciproducens</taxon>
    </lineage>
</organism>
<feature type="domain" description="ATPase BadF/BadG/BcrA/BcrD type" evidence="1">
    <location>
        <begin position="4"/>
        <end position="301"/>
    </location>
</feature>
<dbReference type="Gene3D" id="3.30.420.40">
    <property type="match status" value="2"/>
</dbReference>
<accession>A0ABT4BWB9</accession>
<evidence type="ECO:0000259" key="1">
    <source>
        <dbReference type="Pfam" id="PF01869"/>
    </source>
</evidence>
<keyword evidence="3" id="KW-1185">Reference proteome</keyword>
<dbReference type="SUPFAM" id="SSF53067">
    <property type="entry name" value="Actin-like ATPase domain"/>
    <property type="match status" value="2"/>
</dbReference>
<dbReference type="EMBL" id="JAPOHA010000017">
    <property type="protein sequence ID" value="MCY1715182.1"/>
    <property type="molecule type" value="Genomic_DNA"/>
</dbReference>
<evidence type="ECO:0000313" key="3">
    <source>
        <dbReference type="Proteomes" id="UP001082703"/>
    </source>
</evidence>
<sequence length="324" mass="35338">MYYLGIDGGGTKTAFEIIDDKGNIVSSCKTATCSYLQIGKENYGKVVQEGAADVCAKANIRVSDIDYSCVGIPSFGETSSDTPDLVNITRSALQSGNVECVNDVVVAWAGSLACEPGINLLAGTGSMGYGMDQKNHAVRSGGWGHLFGDEGSAYWLGKKLIELFTKQADGRVEKGKTYEIVCEEFGLTSDFDFISAVYNKLEFKRDEIAKLQLLLCKAAEQGDHYAIDLYRQAAYELSLIVSAIINQLEFDKDKSITVSYSGGIFKAGELIFAPLKEYMSSYNITLKKPLLSPVTGAALYALVSHTSYKNKSIIDNLYRQEKEL</sequence>
<dbReference type="Proteomes" id="UP001082703">
    <property type="component" value="Unassembled WGS sequence"/>
</dbReference>
<proteinExistence type="predicted"/>
<dbReference type="RefSeq" id="WP_268059219.1">
    <property type="nucleotide sequence ID" value="NZ_JAPOHA010000017.1"/>
</dbReference>
<dbReference type="PANTHER" id="PTHR43190:SF3">
    <property type="entry name" value="N-ACETYL-D-GLUCOSAMINE KINASE"/>
    <property type="match status" value="1"/>
</dbReference>
<dbReference type="Pfam" id="PF01869">
    <property type="entry name" value="BcrAD_BadFG"/>
    <property type="match status" value="1"/>
</dbReference>
<dbReference type="InterPro" id="IPR052519">
    <property type="entry name" value="Euk-type_GlcNAc_Kinase"/>
</dbReference>
<dbReference type="InterPro" id="IPR002731">
    <property type="entry name" value="ATPase_BadF"/>
</dbReference>
<name>A0ABT4BWB9_9FIRM</name>
<dbReference type="InterPro" id="IPR043129">
    <property type="entry name" value="ATPase_NBD"/>
</dbReference>
<dbReference type="CDD" id="cd24007">
    <property type="entry name" value="ASKHA_NBD_eukNAGK-like"/>
    <property type="match status" value="1"/>
</dbReference>